<comment type="caution">
    <text evidence="2">The sequence shown here is derived from an EMBL/GenBank/DDBJ whole genome shotgun (WGS) entry which is preliminary data.</text>
</comment>
<evidence type="ECO:0000313" key="3">
    <source>
        <dbReference type="Proteomes" id="UP000257109"/>
    </source>
</evidence>
<keyword evidence="3" id="KW-1185">Reference proteome</keyword>
<evidence type="ECO:0000256" key="1">
    <source>
        <dbReference type="SAM" id="MobiDB-lite"/>
    </source>
</evidence>
<dbReference type="EMBL" id="QJKJ01009369">
    <property type="protein sequence ID" value="RDX76829.1"/>
    <property type="molecule type" value="Genomic_DNA"/>
</dbReference>
<protein>
    <submittedName>
        <fullName evidence="2">Uncharacterized protein</fullName>
    </submittedName>
</protein>
<reference evidence="2" key="1">
    <citation type="submission" date="2018-05" db="EMBL/GenBank/DDBJ databases">
        <title>Draft genome of Mucuna pruriens seed.</title>
        <authorList>
            <person name="Nnadi N.E."/>
            <person name="Vos R."/>
            <person name="Hasami M.H."/>
            <person name="Devisetty U.K."/>
            <person name="Aguiy J.C."/>
        </authorList>
    </citation>
    <scope>NUCLEOTIDE SEQUENCE [LARGE SCALE GENOMIC DNA]</scope>
    <source>
        <strain evidence="2">JCA_2017</strain>
    </source>
</reference>
<feature type="region of interest" description="Disordered" evidence="1">
    <location>
        <begin position="87"/>
        <end position="120"/>
    </location>
</feature>
<gene>
    <name evidence="2" type="ORF">CR513_43124</name>
</gene>
<dbReference type="Proteomes" id="UP000257109">
    <property type="component" value="Unassembled WGS sequence"/>
</dbReference>
<dbReference type="OrthoDB" id="1743010at2759"/>
<feature type="compositionally biased region" description="Low complexity" evidence="1">
    <location>
        <begin position="87"/>
        <end position="97"/>
    </location>
</feature>
<proteinExistence type="predicted"/>
<feature type="compositionally biased region" description="Polar residues" evidence="1">
    <location>
        <begin position="193"/>
        <end position="205"/>
    </location>
</feature>
<feature type="non-terminal residue" evidence="2">
    <location>
        <position position="1"/>
    </location>
</feature>
<evidence type="ECO:0000313" key="2">
    <source>
        <dbReference type="EMBL" id="RDX76829.1"/>
    </source>
</evidence>
<organism evidence="2 3">
    <name type="scientific">Mucuna pruriens</name>
    <name type="common">Velvet bean</name>
    <name type="synonym">Dolichos pruriens</name>
    <dbReference type="NCBI Taxonomy" id="157652"/>
    <lineage>
        <taxon>Eukaryota</taxon>
        <taxon>Viridiplantae</taxon>
        <taxon>Streptophyta</taxon>
        <taxon>Embryophyta</taxon>
        <taxon>Tracheophyta</taxon>
        <taxon>Spermatophyta</taxon>
        <taxon>Magnoliopsida</taxon>
        <taxon>eudicotyledons</taxon>
        <taxon>Gunneridae</taxon>
        <taxon>Pentapetalae</taxon>
        <taxon>rosids</taxon>
        <taxon>fabids</taxon>
        <taxon>Fabales</taxon>
        <taxon>Fabaceae</taxon>
        <taxon>Papilionoideae</taxon>
        <taxon>50 kb inversion clade</taxon>
        <taxon>NPAAA clade</taxon>
        <taxon>indigoferoid/millettioid clade</taxon>
        <taxon>Phaseoleae</taxon>
        <taxon>Mucuna</taxon>
    </lineage>
</organism>
<accession>A0A371FET7</accession>
<name>A0A371FET7_MUCPR</name>
<sequence>MVDNVSSNFFDLVIKGERIEARLRSGKIAIAVNGNSLAKKAIPDKKKGDTNTIMTTKTEQSTYRPIFRTSQYSPSFQPTAAVGLSFTSPTTSTTTTTDAQGTQLDISQRRNNPRDGDGPRPVIIHYTSTESSPRPLEIQIPAPFPYTSSQVVPWRYTSRIELTPTREINIAGVGGITRSNQVYAPEDTRKEGTSVQESQSYGKKK</sequence>
<feature type="region of interest" description="Disordered" evidence="1">
    <location>
        <begin position="179"/>
        <end position="205"/>
    </location>
</feature>
<dbReference type="AlphaFoldDB" id="A0A371FET7"/>
<feature type="compositionally biased region" description="Polar residues" evidence="1">
    <location>
        <begin position="98"/>
        <end position="110"/>
    </location>
</feature>